<dbReference type="HOGENOM" id="CLU_000395_3_1_1"/>
<evidence type="ECO:0000256" key="2">
    <source>
        <dbReference type="ARBA" id="ARBA00004305"/>
    </source>
</evidence>
<dbReference type="Pfam" id="PF00364">
    <property type="entry name" value="Biotin_lipoyl"/>
    <property type="match status" value="1"/>
</dbReference>
<evidence type="ECO:0000256" key="6">
    <source>
        <dbReference type="ARBA" id="ARBA00022946"/>
    </source>
</evidence>
<dbReference type="PROSITE" id="PS50975">
    <property type="entry name" value="ATP_GRASP"/>
    <property type="match status" value="1"/>
</dbReference>
<dbReference type="PROSITE" id="PS00188">
    <property type="entry name" value="BIOTIN"/>
    <property type="match status" value="1"/>
</dbReference>
<dbReference type="InParanoid" id="M3XTE4"/>
<evidence type="ECO:0000313" key="23">
    <source>
        <dbReference type="Ensembl" id="ENSMPUP00000002344.1"/>
    </source>
</evidence>
<comment type="catalytic activity">
    <reaction evidence="11">
        <text>3-methylbut-2-enoyl-CoA + hydrogencarbonate + ATP = 3-methyl-(2E)-glutaconyl-CoA + ADP + phosphate + H(+)</text>
        <dbReference type="Rhea" id="RHEA:13589"/>
        <dbReference type="ChEBI" id="CHEBI:15378"/>
        <dbReference type="ChEBI" id="CHEBI:17544"/>
        <dbReference type="ChEBI" id="CHEBI:30616"/>
        <dbReference type="ChEBI" id="CHEBI:43474"/>
        <dbReference type="ChEBI" id="CHEBI:57344"/>
        <dbReference type="ChEBI" id="CHEBI:57346"/>
        <dbReference type="ChEBI" id="CHEBI:456216"/>
        <dbReference type="EC" id="6.4.1.4"/>
    </reaction>
</comment>
<dbReference type="InterPro" id="IPR005481">
    <property type="entry name" value="BC-like_N"/>
</dbReference>
<keyword evidence="7" id="KW-0496">Mitochondrion</keyword>
<evidence type="ECO:0000256" key="8">
    <source>
        <dbReference type="ARBA" id="ARBA00023267"/>
    </source>
</evidence>
<dbReference type="Gene3D" id="3.30.470.20">
    <property type="entry name" value="ATP-grasp fold, B domain"/>
    <property type="match status" value="1"/>
</dbReference>
<keyword evidence="8" id="KW-0092">Biotin</keyword>
<dbReference type="InterPro" id="IPR016185">
    <property type="entry name" value="PreATP-grasp_dom_sf"/>
</dbReference>
<dbReference type="InterPro" id="IPR000089">
    <property type="entry name" value="Biotin_lipoyl"/>
</dbReference>
<dbReference type="FunFam" id="3.30.1490.20:FF:000003">
    <property type="entry name" value="acetyl-CoA carboxylase isoform X1"/>
    <property type="match status" value="1"/>
</dbReference>
<feature type="domain" description="ATP-grasp" evidence="21">
    <location>
        <begin position="238"/>
        <end position="435"/>
    </location>
</feature>
<evidence type="ECO:0000256" key="12">
    <source>
        <dbReference type="ARBA" id="ARBA00055202"/>
    </source>
</evidence>
<dbReference type="eggNOG" id="KOG0238">
    <property type="taxonomic scope" value="Eukaryota"/>
</dbReference>
<evidence type="ECO:0000256" key="19">
    <source>
        <dbReference type="SAM" id="MobiDB-lite"/>
    </source>
</evidence>
<comment type="subunit">
    <text evidence="13">Probably a dodecamer composed of six biotin-containing alpha subunits (MCCC1) and six beta (MCCC2) subunits. Interacts (via the biotin carboxylation domain) with SIRT4.</text>
</comment>
<evidence type="ECO:0000256" key="15">
    <source>
        <dbReference type="ARBA" id="ARBA00076115"/>
    </source>
</evidence>
<dbReference type="InterPro" id="IPR050856">
    <property type="entry name" value="Biotin_carboxylase_complex"/>
</dbReference>
<dbReference type="PROSITE" id="PS50968">
    <property type="entry name" value="BIOTINYL_LIPOYL"/>
    <property type="match status" value="1"/>
</dbReference>
<reference evidence="23" key="1">
    <citation type="submission" date="2024-06" db="UniProtKB">
        <authorList>
            <consortium name="Ensembl"/>
        </authorList>
    </citation>
    <scope>IDENTIFICATION</scope>
</reference>
<dbReference type="InterPro" id="IPR001882">
    <property type="entry name" value="Biotin_BS"/>
</dbReference>
<dbReference type="EC" id="6.4.1.4" evidence="10"/>
<evidence type="ECO:0000256" key="9">
    <source>
        <dbReference type="ARBA" id="ARBA00025711"/>
    </source>
</evidence>
<dbReference type="SUPFAM" id="SSF56059">
    <property type="entry name" value="Glutathione synthetase ATP-binding domain-like"/>
    <property type="match status" value="1"/>
</dbReference>
<evidence type="ECO:0000256" key="11">
    <source>
        <dbReference type="ARBA" id="ARBA00052347"/>
    </source>
</evidence>
<accession>M3XTE4</accession>
<evidence type="ECO:0000259" key="21">
    <source>
        <dbReference type="PROSITE" id="PS50975"/>
    </source>
</evidence>
<dbReference type="InterPro" id="IPR011764">
    <property type="entry name" value="Biotin_carboxylation_dom"/>
</dbReference>
<evidence type="ECO:0000256" key="13">
    <source>
        <dbReference type="ARBA" id="ARBA00065291"/>
    </source>
</evidence>
<keyword evidence="3" id="KW-0436">Ligase</keyword>
<dbReference type="GO" id="GO:0005524">
    <property type="term" value="F:ATP binding"/>
    <property type="evidence" value="ECO:0007669"/>
    <property type="project" value="UniProtKB-UniRule"/>
</dbReference>
<dbReference type="GO" id="GO:1905202">
    <property type="term" value="C:methylcrotonoyl-CoA carboxylase complex"/>
    <property type="evidence" value="ECO:0007669"/>
    <property type="project" value="Ensembl"/>
</dbReference>
<sequence>MDSCTLREARGGRGWRRRDGTKGGRRDNLSPFRGVVLSVLASGGRRLHPRPFLFLPFPIHRAAVCLCPFLRRGGGVELGRPHPRSAHYRGDSDSDAAQLLRRWTWKQRTMKYATTTGQNIAKLLIANRGEIACRVIRTAKKMGIQSVAVYSDADRNSMHVDMADEAYSIGPAPSQQSYLSMEKIIHVAKTSAAQAIHPGYGFLSENTEFAELCKQEGILFIGPPSSAIKDMGIKSTSKSIMAAAGVPVVEGYHGEDQSDQCLREHAGRIGYPVMIKAVRGGGGKGMRIVRSEEEFQEQLESARREAKKSFNDDAMLIEKFVDTPRHVEVQVFGDYHGNAVYLFERDCSVQRRHQKIIEEAPGPGIKPEIRKKLGEAAVRAAKAVNYVGAGTVEFIMDSKHNFYFMEMNTRLQVEHPVTEMITGTDLVEWQLRIAAGEKIPLSQEEITLQGHSFEARIYAEDPDNNFMPGAGPLVHLSTPQADLCTRIETGVRQGDEVSVHYDPMIAKLVVWGADRQAALTKLRYSLRQYNIVGLHTNIDFLLNLSGHPEFEAGNVHTDFIAQHHKELFPSRKATAKEFLCQAALGLILQEKAVSDIFNVQSQDQYSPFASSSGRRLNISYTRNITLRDGKNNVAIAVTYNHDGSYSMRIEDETFQVLGDLCTEGDYTYLKCSVNGVASKTKLIILENTIYLFSMEGSTQIGIPVPKYLSSVSSDGTQEGAIAPMTGTIEKIFVKVGDKVKAGDSLMVMIAMKMEHTIKAPKDGTIKTVFYKEGSQANRHALLIEFEEEASDQRKAK</sequence>
<evidence type="ECO:0000256" key="4">
    <source>
        <dbReference type="ARBA" id="ARBA00022741"/>
    </source>
</evidence>
<dbReference type="PROSITE" id="PS00867">
    <property type="entry name" value="CPSASE_2"/>
    <property type="match status" value="1"/>
</dbReference>
<dbReference type="SUPFAM" id="SSF51246">
    <property type="entry name" value="Rudiment single hybrid motif"/>
    <property type="match status" value="1"/>
</dbReference>
<keyword evidence="5 18" id="KW-0067">ATP-binding</keyword>
<keyword evidence="6" id="KW-0809">Transit peptide</keyword>
<dbReference type="GO" id="GO:0046872">
    <property type="term" value="F:metal ion binding"/>
    <property type="evidence" value="ECO:0007669"/>
    <property type="project" value="InterPro"/>
</dbReference>
<dbReference type="InterPro" id="IPR011053">
    <property type="entry name" value="Single_hybrid_motif"/>
</dbReference>
<comment type="cofactor">
    <cofactor evidence="1">
        <name>biotin</name>
        <dbReference type="ChEBI" id="CHEBI:57586"/>
    </cofactor>
</comment>
<evidence type="ECO:0000256" key="5">
    <source>
        <dbReference type="ARBA" id="ARBA00022840"/>
    </source>
</evidence>
<dbReference type="FunFam" id="2.40.50.100:FF:000003">
    <property type="entry name" value="Acetyl-CoA carboxylase biotin carboxyl carrier protein"/>
    <property type="match status" value="1"/>
</dbReference>
<evidence type="ECO:0000259" key="20">
    <source>
        <dbReference type="PROSITE" id="PS50968"/>
    </source>
</evidence>
<evidence type="ECO:0000256" key="10">
    <source>
        <dbReference type="ARBA" id="ARBA00026116"/>
    </source>
</evidence>
<dbReference type="Ensembl" id="ENSMPUT00000002393.1">
    <property type="protein sequence ID" value="ENSMPUP00000002344.1"/>
    <property type="gene ID" value="ENSMPUG00000002371.1"/>
</dbReference>
<dbReference type="Gene3D" id="2.40.50.100">
    <property type="match status" value="1"/>
</dbReference>
<dbReference type="EMBL" id="AEYP01017049">
    <property type="status" value="NOT_ANNOTATED_CDS"/>
    <property type="molecule type" value="Genomic_DNA"/>
</dbReference>
<evidence type="ECO:0000256" key="3">
    <source>
        <dbReference type="ARBA" id="ARBA00022598"/>
    </source>
</evidence>
<dbReference type="SMART" id="SM00878">
    <property type="entry name" value="Biotin_carb_C"/>
    <property type="match status" value="1"/>
</dbReference>
<evidence type="ECO:0000256" key="1">
    <source>
        <dbReference type="ARBA" id="ARBA00001953"/>
    </source>
</evidence>
<dbReference type="AlphaFoldDB" id="M3XTE4"/>
<dbReference type="GO" id="GO:0005759">
    <property type="term" value="C:mitochondrial matrix"/>
    <property type="evidence" value="ECO:0007669"/>
    <property type="project" value="UniProtKB-SubCell"/>
</dbReference>
<comment type="pathway">
    <text evidence="9">Amino-acid degradation; L-leucine degradation; (S)-3-hydroxy-3-methylglutaryl-CoA from 3-isovaleryl-CoA: step 2/3.</text>
</comment>
<keyword evidence="4 18" id="KW-0547">Nucleotide-binding</keyword>
<dbReference type="Pfam" id="PF02786">
    <property type="entry name" value="CPSase_L_D2"/>
    <property type="match status" value="1"/>
</dbReference>
<dbReference type="FunFam" id="3.40.50.20:FF:000010">
    <property type="entry name" value="Propionyl-CoA carboxylase subunit alpha"/>
    <property type="match status" value="1"/>
</dbReference>
<dbReference type="SUPFAM" id="SSF51230">
    <property type="entry name" value="Single hybrid motif"/>
    <property type="match status" value="1"/>
</dbReference>
<name>M3XTE4_MUSPF</name>
<dbReference type="PROSITE" id="PS50979">
    <property type="entry name" value="BC"/>
    <property type="match status" value="1"/>
</dbReference>
<evidence type="ECO:0000259" key="22">
    <source>
        <dbReference type="PROSITE" id="PS50979"/>
    </source>
</evidence>
<evidence type="ECO:0000256" key="18">
    <source>
        <dbReference type="PROSITE-ProRule" id="PRU00409"/>
    </source>
</evidence>
<dbReference type="InterPro" id="IPR005479">
    <property type="entry name" value="CPAse_ATP-bd"/>
</dbReference>
<evidence type="ECO:0000256" key="17">
    <source>
        <dbReference type="ARBA" id="ARBA00082627"/>
    </source>
</evidence>
<feature type="domain" description="Biotin carboxylation" evidence="22">
    <location>
        <begin position="119"/>
        <end position="565"/>
    </location>
</feature>
<evidence type="ECO:0000256" key="16">
    <source>
        <dbReference type="ARBA" id="ARBA00076418"/>
    </source>
</evidence>
<dbReference type="PANTHER" id="PTHR18866:SF33">
    <property type="entry name" value="METHYLCROTONOYL-COA CARBOXYLASE SUBUNIT ALPHA, MITOCHONDRIAL-RELATED"/>
    <property type="match status" value="1"/>
</dbReference>
<dbReference type="InterPro" id="IPR005482">
    <property type="entry name" value="Biotin_COase_C"/>
</dbReference>
<dbReference type="Pfam" id="PF00289">
    <property type="entry name" value="Biotin_carb_N"/>
    <property type="match status" value="1"/>
</dbReference>
<gene>
    <name evidence="23" type="primary">MCCC1</name>
</gene>
<comment type="subcellular location">
    <subcellularLocation>
        <location evidence="2">Mitochondrion matrix</location>
    </subcellularLocation>
</comment>
<feature type="domain" description="Lipoyl-binding" evidence="20">
    <location>
        <begin position="697"/>
        <end position="786"/>
    </location>
</feature>
<dbReference type="CDD" id="cd06850">
    <property type="entry name" value="biotinyl_domain"/>
    <property type="match status" value="1"/>
</dbReference>
<proteinExistence type="predicted"/>
<dbReference type="Pfam" id="PF02785">
    <property type="entry name" value="Biotin_carb_C"/>
    <property type="match status" value="1"/>
</dbReference>
<organism evidence="23">
    <name type="scientific">Mustela putorius furo</name>
    <name type="common">European domestic ferret</name>
    <name type="synonym">Mustela furo</name>
    <dbReference type="NCBI Taxonomy" id="9669"/>
    <lineage>
        <taxon>Eukaryota</taxon>
        <taxon>Metazoa</taxon>
        <taxon>Chordata</taxon>
        <taxon>Craniata</taxon>
        <taxon>Vertebrata</taxon>
        <taxon>Euteleostomi</taxon>
        <taxon>Mammalia</taxon>
        <taxon>Eutheria</taxon>
        <taxon>Laurasiatheria</taxon>
        <taxon>Carnivora</taxon>
        <taxon>Caniformia</taxon>
        <taxon>Musteloidea</taxon>
        <taxon>Mustelidae</taxon>
        <taxon>Mustelinae</taxon>
        <taxon>Mustela</taxon>
    </lineage>
</organism>
<feature type="region of interest" description="Disordered" evidence="19">
    <location>
        <begin position="1"/>
        <end position="27"/>
    </location>
</feature>
<dbReference type="Gene3D" id="3.30.700.40">
    <property type="match status" value="1"/>
</dbReference>
<evidence type="ECO:0000256" key="7">
    <source>
        <dbReference type="ARBA" id="ARBA00023128"/>
    </source>
</evidence>
<protein>
    <recommendedName>
        <fullName evidence="14">Methylcrotonoyl-CoA carboxylase subunit alpha, mitochondrial</fullName>
        <ecNumber evidence="10">6.4.1.4</ecNumber>
    </recommendedName>
    <alternativeName>
        <fullName evidence="15">3-methylcrotonyl-CoA carboxylase 1</fullName>
    </alternativeName>
    <alternativeName>
        <fullName evidence="16">3-methylcrotonyl-CoA carboxylase biotin-containing subunit</fullName>
    </alternativeName>
    <alternativeName>
        <fullName evidence="17">3-methylcrotonyl-CoA:carbon dioxide ligase subunit alpha</fullName>
    </alternativeName>
</protein>
<dbReference type="FunFam" id="3.30.470.20:FF:000028">
    <property type="entry name" value="Methylcrotonoyl-CoA carboxylase subunit alpha, mitochondrial"/>
    <property type="match status" value="1"/>
</dbReference>
<comment type="function">
    <text evidence="12">Biotin-attachment subunit of the 3-methylcrotonyl-CoA carboxylase, an enzyme that catalyzes the conversion of 3-methylcrotonyl-CoA to 3-methylglutaconyl-CoA, a critical step for leucine and isovaleric acid catabolism.</text>
</comment>
<evidence type="ECO:0000256" key="14">
    <source>
        <dbReference type="ARBA" id="ARBA00070568"/>
    </source>
</evidence>
<dbReference type="InterPro" id="IPR011054">
    <property type="entry name" value="Rudment_hybrid_motif"/>
</dbReference>
<dbReference type="SUPFAM" id="SSF52440">
    <property type="entry name" value="PreATP-grasp domain"/>
    <property type="match status" value="1"/>
</dbReference>
<dbReference type="NCBIfam" id="NF006367">
    <property type="entry name" value="PRK08591.1"/>
    <property type="match status" value="1"/>
</dbReference>
<dbReference type="PANTHER" id="PTHR18866">
    <property type="entry name" value="CARBOXYLASE:PYRUVATE/ACETYL-COA/PROPIONYL-COA CARBOXYLASE"/>
    <property type="match status" value="1"/>
</dbReference>
<dbReference type="STRING" id="9669.ENSMPUP00000002344"/>
<dbReference type="GeneTree" id="ENSGT00940000156941"/>
<dbReference type="GO" id="GO:0004485">
    <property type="term" value="F:methylcrotonoyl-CoA carboxylase activity"/>
    <property type="evidence" value="ECO:0007669"/>
    <property type="project" value="UniProtKB-EC"/>
</dbReference>
<dbReference type="InterPro" id="IPR011761">
    <property type="entry name" value="ATP-grasp"/>
</dbReference>
<dbReference type="OMA" id="FINKPKH"/>